<comment type="caution">
    <text evidence="6">The sequence shown here is derived from an EMBL/GenBank/DDBJ whole genome shotgun (WGS) entry which is preliminary data.</text>
</comment>
<dbReference type="PANTHER" id="PTHR43498:SF1">
    <property type="entry name" value="COB--COM HETERODISULFIDE REDUCTASE IRON-SULFUR SUBUNIT A"/>
    <property type="match status" value="1"/>
</dbReference>
<dbReference type="SUPFAM" id="SSF51905">
    <property type="entry name" value="FAD/NAD(P)-binding domain"/>
    <property type="match status" value="1"/>
</dbReference>
<evidence type="ECO:0000256" key="4">
    <source>
        <dbReference type="ARBA" id="ARBA00023004"/>
    </source>
</evidence>
<evidence type="ECO:0000256" key="2">
    <source>
        <dbReference type="ARBA" id="ARBA00022723"/>
    </source>
</evidence>
<keyword evidence="3" id="KW-0560">Oxidoreductase</keyword>
<dbReference type="GO" id="GO:0051539">
    <property type="term" value="F:4 iron, 4 sulfur cluster binding"/>
    <property type="evidence" value="ECO:0007669"/>
    <property type="project" value="UniProtKB-KW"/>
</dbReference>
<evidence type="ECO:0000256" key="5">
    <source>
        <dbReference type="ARBA" id="ARBA00023014"/>
    </source>
</evidence>
<dbReference type="Proteomes" id="UP000290174">
    <property type="component" value="Unassembled WGS sequence"/>
</dbReference>
<evidence type="ECO:0000313" key="7">
    <source>
        <dbReference type="Proteomes" id="UP000290174"/>
    </source>
</evidence>
<dbReference type="Pfam" id="PF12831">
    <property type="entry name" value="FAD_oxidored"/>
    <property type="match status" value="1"/>
</dbReference>
<keyword evidence="1" id="KW-0004">4Fe-4S</keyword>
<dbReference type="PANTHER" id="PTHR43498">
    <property type="entry name" value="FERREDOXIN:COB-COM HETERODISULFIDE REDUCTASE SUBUNIT A"/>
    <property type="match status" value="1"/>
</dbReference>
<accession>A0A4Q0QQU5</accession>
<evidence type="ECO:0000256" key="3">
    <source>
        <dbReference type="ARBA" id="ARBA00023002"/>
    </source>
</evidence>
<dbReference type="Gene3D" id="3.50.50.60">
    <property type="entry name" value="FAD/NAD(P)-binding domain"/>
    <property type="match status" value="1"/>
</dbReference>
<dbReference type="GO" id="GO:0046872">
    <property type="term" value="F:metal ion binding"/>
    <property type="evidence" value="ECO:0007669"/>
    <property type="project" value="UniProtKB-KW"/>
</dbReference>
<keyword evidence="2" id="KW-0479">Metal-binding</keyword>
<dbReference type="RefSeq" id="WP_128933686.1">
    <property type="nucleotide sequence ID" value="NZ_CP022221.1"/>
</dbReference>
<evidence type="ECO:0000313" key="6">
    <source>
        <dbReference type="EMBL" id="RXG99351.1"/>
    </source>
</evidence>
<keyword evidence="5" id="KW-0411">Iron-sulfur</keyword>
<dbReference type="InterPro" id="IPR039650">
    <property type="entry name" value="HdrA-like"/>
</dbReference>
<dbReference type="InterPro" id="IPR036188">
    <property type="entry name" value="FAD/NAD-bd_sf"/>
</dbReference>
<dbReference type="GO" id="GO:0016491">
    <property type="term" value="F:oxidoreductase activity"/>
    <property type="evidence" value="ECO:0007669"/>
    <property type="project" value="UniProtKB-KW"/>
</dbReference>
<sequence length="454" mass="47404">MTIGSSEVLQRAGRLSPVRSGDHFDIVVAGGGASGLMATVSAARQGARVLVVETSGCFGGAGTTSMVAQWLGFYNGETCAVGGLPMEFAERVIARGGSNGFENYVLAEATVRPLHLKRLPFNPEIAKLVADELVLESGASALVHARICGASLGDDRVTGVQIETSGGRLDVGASCFVDATGDAVVARHAGAPLTDVETGRHRMGMSLVFRLSHVDVAGFRALSRQEKRAIALEGMAAGELFWDVLSVSPVGTSDAICLMSHLDGLDNLDPNDLTKAEFIGRYQVGRIAGFLKRRMPGFAACELAGIASHIGVRESVRLVGDHLLTEQDVVDATPFEDAIALGCGPLDIHEEDGKLRLFMPAQPFEIPARSMTCISVKNLVVTGRAISATREANGAIRHQATAMALGQAAGHLAAHAGAYDWDVRAVPHGSVQKSLTATGALPSRGHLPAATAVS</sequence>
<name>A0A4Q0QQU5_9BRAD</name>
<organism evidence="6 7">
    <name type="scientific">Bradyrhizobium zhanjiangense</name>
    <dbReference type="NCBI Taxonomy" id="1325107"/>
    <lineage>
        <taxon>Bacteria</taxon>
        <taxon>Pseudomonadati</taxon>
        <taxon>Pseudomonadota</taxon>
        <taxon>Alphaproteobacteria</taxon>
        <taxon>Hyphomicrobiales</taxon>
        <taxon>Nitrobacteraceae</taxon>
        <taxon>Bradyrhizobium</taxon>
    </lineage>
</organism>
<protein>
    <submittedName>
        <fullName evidence="6">FAD-dependent oxidoreductase</fullName>
    </submittedName>
</protein>
<dbReference type="AlphaFoldDB" id="A0A4Q0QQU5"/>
<dbReference type="EMBL" id="RKMK01000008">
    <property type="protein sequence ID" value="RXG99351.1"/>
    <property type="molecule type" value="Genomic_DNA"/>
</dbReference>
<reference evidence="6 7" key="1">
    <citation type="submission" date="2018-11" db="EMBL/GenBank/DDBJ databases">
        <title>Bradyrhizobium sp. nov., isolated from effective nodules of peanut in China.</title>
        <authorList>
            <person name="Li Y."/>
        </authorList>
    </citation>
    <scope>NUCLEOTIDE SEQUENCE [LARGE SCALE GENOMIC DNA]</scope>
    <source>
        <strain evidence="6 7">CCBAU 51770</strain>
    </source>
</reference>
<proteinExistence type="predicted"/>
<keyword evidence="4" id="KW-0408">Iron</keyword>
<evidence type="ECO:0000256" key="1">
    <source>
        <dbReference type="ARBA" id="ARBA00022485"/>
    </source>
</evidence>
<gene>
    <name evidence="6" type="ORF">EAS61_11685</name>
</gene>